<dbReference type="CDD" id="cd02440">
    <property type="entry name" value="AdoMet_MTases"/>
    <property type="match status" value="1"/>
</dbReference>
<dbReference type="GO" id="GO:0102208">
    <property type="term" value="F:2-polyprenyl-6-hydroxyphenol methylase activity"/>
    <property type="evidence" value="ECO:0007669"/>
    <property type="project" value="UniProtKB-EC"/>
</dbReference>
<dbReference type="PANTHER" id="PTHR43464:SF19">
    <property type="entry name" value="UBIQUINONE BIOSYNTHESIS O-METHYLTRANSFERASE, MITOCHONDRIAL"/>
    <property type="match status" value="1"/>
</dbReference>
<comment type="function">
    <text evidence="5">O-methyltransferase that catalyzes the 2 O-methylation steps in the ubiquinone biosynthetic pathway.</text>
</comment>
<comment type="catalytic activity">
    <reaction evidence="5">
        <text>a 3-demethylubiquinol + S-adenosyl-L-methionine = a ubiquinol + S-adenosyl-L-homocysteine + H(+)</text>
        <dbReference type="Rhea" id="RHEA:44380"/>
        <dbReference type="Rhea" id="RHEA-COMP:9566"/>
        <dbReference type="Rhea" id="RHEA-COMP:10914"/>
        <dbReference type="ChEBI" id="CHEBI:15378"/>
        <dbReference type="ChEBI" id="CHEBI:17976"/>
        <dbReference type="ChEBI" id="CHEBI:57856"/>
        <dbReference type="ChEBI" id="CHEBI:59789"/>
        <dbReference type="ChEBI" id="CHEBI:84422"/>
        <dbReference type="EC" id="2.1.1.64"/>
    </reaction>
</comment>
<protein>
    <recommendedName>
        <fullName evidence="5">Ubiquinone biosynthesis O-methyltransferase</fullName>
    </recommendedName>
    <alternativeName>
        <fullName evidence="5">2-polyprenyl-6-hydroxyphenol methylase</fullName>
        <ecNumber evidence="5">2.1.1.222</ecNumber>
    </alternativeName>
    <alternativeName>
        <fullName evidence="5">3-demethylubiquinone 3-O-methyltransferase</fullName>
        <ecNumber evidence="5">2.1.1.64</ecNumber>
    </alternativeName>
</protein>
<sequence>MTAASEKTSSASASVDPAEIAHFSAMAATWWDPKGPFKPLHNLNPTRIAFARDSLCRHFNRDPKDAEPLQGLRILDIGCGGGLLTEPMTRLGATMVGADASEKNIKTAQAHANDMELDIDYRNITAEELADAGEKFDAILNMEVIEHVADIPSFLTACHGLLKDEGCMVMSTLNRTAKSWIMAIAGAEYIMRWLPKGTHDWQKFLKPSELSRALRSTGFETLDLKGMVYHPLSGEWSLDDHDFSVNYLILTEKKQDG</sequence>
<dbReference type="NCBIfam" id="TIGR01983">
    <property type="entry name" value="UbiG"/>
    <property type="match status" value="1"/>
</dbReference>
<dbReference type="SUPFAM" id="SSF53335">
    <property type="entry name" value="S-adenosyl-L-methionine-dependent methyltransferases"/>
    <property type="match status" value="1"/>
</dbReference>
<evidence type="ECO:0000313" key="6">
    <source>
        <dbReference type="EMBL" id="PHZ84274.1"/>
    </source>
</evidence>
<dbReference type="GO" id="GO:0010420">
    <property type="term" value="F:polyprenyldihydroxybenzoate methyltransferase activity"/>
    <property type="evidence" value="ECO:0007669"/>
    <property type="project" value="InterPro"/>
</dbReference>
<name>A0A2G4YPL9_9PROT</name>
<feature type="binding site" evidence="5">
    <location>
        <position position="78"/>
    </location>
    <ligand>
        <name>S-adenosyl-L-methionine</name>
        <dbReference type="ChEBI" id="CHEBI:59789"/>
    </ligand>
</feature>
<evidence type="ECO:0000256" key="2">
    <source>
        <dbReference type="ARBA" id="ARBA00022679"/>
    </source>
</evidence>
<keyword evidence="3 5" id="KW-0831">Ubiquinone biosynthesis</keyword>
<dbReference type="InterPro" id="IPR010233">
    <property type="entry name" value="UbiG_MeTrfase"/>
</dbReference>
<keyword evidence="1 5" id="KW-0489">Methyltransferase</keyword>
<dbReference type="EC" id="2.1.1.64" evidence="5"/>
<gene>
    <name evidence="5" type="primary">ubiG</name>
    <name evidence="6" type="ORF">CRD36_13895</name>
</gene>
<dbReference type="OrthoDB" id="9801538at2"/>
<evidence type="ECO:0000256" key="5">
    <source>
        <dbReference type="HAMAP-Rule" id="MF_00472"/>
    </source>
</evidence>
<feature type="binding site" evidence="5">
    <location>
        <position position="47"/>
    </location>
    <ligand>
        <name>S-adenosyl-L-methionine</name>
        <dbReference type="ChEBI" id="CHEBI:59789"/>
    </ligand>
</feature>
<dbReference type="Pfam" id="PF13489">
    <property type="entry name" value="Methyltransf_23"/>
    <property type="match status" value="1"/>
</dbReference>
<dbReference type="Gene3D" id="3.40.50.150">
    <property type="entry name" value="Vaccinia Virus protein VP39"/>
    <property type="match status" value="1"/>
</dbReference>
<comment type="pathway">
    <text evidence="5">Cofactor biosynthesis; ubiquinone biosynthesis.</text>
</comment>
<keyword evidence="7" id="KW-1185">Reference proteome</keyword>
<dbReference type="RefSeq" id="WP_099474262.1">
    <property type="nucleotide sequence ID" value="NZ_CP041025.1"/>
</dbReference>
<feature type="binding site" evidence="5">
    <location>
        <position position="142"/>
    </location>
    <ligand>
        <name>S-adenosyl-L-methionine</name>
        <dbReference type="ChEBI" id="CHEBI:59789"/>
    </ligand>
</feature>
<dbReference type="GO" id="GO:0032259">
    <property type="term" value="P:methylation"/>
    <property type="evidence" value="ECO:0007669"/>
    <property type="project" value="UniProtKB-KW"/>
</dbReference>
<comment type="similarity">
    <text evidence="5">Belongs to the methyltransferase superfamily. UbiG/COQ3 family.</text>
</comment>
<comment type="catalytic activity">
    <reaction evidence="5">
        <text>a 3-(all-trans-polyprenyl)benzene-1,2-diol + S-adenosyl-L-methionine = a 2-methoxy-6-(all-trans-polyprenyl)phenol + S-adenosyl-L-homocysteine + H(+)</text>
        <dbReference type="Rhea" id="RHEA:31411"/>
        <dbReference type="Rhea" id="RHEA-COMP:9550"/>
        <dbReference type="Rhea" id="RHEA-COMP:9551"/>
        <dbReference type="ChEBI" id="CHEBI:15378"/>
        <dbReference type="ChEBI" id="CHEBI:57856"/>
        <dbReference type="ChEBI" id="CHEBI:59789"/>
        <dbReference type="ChEBI" id="CHEBI:62729"/>
        <dbReference type="ChEBI" id="CHEBI:62731"/>
        <dbReference type="EC" id="2.1.1.222"/>
    </reaction>
</comment>
<dbReference type="HAMAP" id="MF_00472">
    <property type="entry name" value="UbiG"/>
    <property type="match status" value="1"/>
</dbReference>
<evidence type="ECO:0000313" key="7">
    <source>
        <dbReference type="Proteomes" id="UP000229730"/>
    </source>
</evidence>
<dbReference type="InParanoid" id="A0A2G4YPL9"/>
<dbReference type="GO" id="GO:0061542">
    <property type="term" value="F:3-demethylubiquinol 3-O-methyltransferase activity"/>
    <property type="evidence" value="ECO:0007669"/>
    <property type="project" value="UniProtKB-UniRule"/>
</dbReference>
<dbReference type="EMBL" id="PDEM01000025">
    <property type="protein sequence ID" value="PHZ84274.1"/>
    <property type="molecule type" value="Genomic_DNA"/>
</dbReference>
<keyword evidence="4 5" id="KW-0949">S-adenosyl-L-methionine</keyword>
<accession>A0A2G4YPL9</accession>
<feature type="binding site" evidence="5">
    <location>
        <position position="99"/>
    </location>
    <ligand>
        <name>S-adenosyl-L-methionine</name>
        <dbReference type="ChEBI" id="CHEBI:59789"/>
    </ligand>
</feature>
<keyword evidence="2 5" id="KW-0808">Transferase</keyword>
<evidence type="ECO:0000256" key="3">
    <source>
        <dbReference type="ARBA" id="ARBA00022688"/>
    </source>
</evidence>
<dbReference type="UniPathway" id="UPA00232"/>
<evidence type="ECO:0000256" key="1">
    <source>
        <dbReference type="ARBA" id="ARBA00022603"/>
    </source>
</evidence>
<dbReference type="Proteomes" id="UP000229730">
    <property type="component" value="Unassembled WGS sequence"/>
</dbReference>
<dbReference type="FunCoup" id="A0A2G4YPL9">
    <property type="interactions" value="440"/>
</dbReference>
<dbReference type="PANTHER" id="PTHR43464">
    <property type="entry name" value="METHYLTRANSFERASE"/>
    <property type="match status" value="1"/>
</dbReference>
<dbReference type="EC" id="2.1.1.222" evidence="5"/>
<proteinExistence type="inferred from homology"/>
<reference evidence="6 7" key="1">
    <citation type="submission" date="2017-10" db="EMBL/GenBank/DDBJ databases">
        <title>Frigbacter circumglobatus gen. nov. sp. nov., isolated from sediment cultured in situ.</title>
        <authorList>
            <person name="Zhao Z."/>
        </authorList>
    </citation>
    <scope>NUCLEOTIDE SEQUENCE [LARGE SCALE GENOMIC DNA]</scope>
    <source>
        <strain evidence="6 7">ZYL</strain>
    </source>
</reference>
<organism evidence="6 7">
    <name type="scientific">Paremcibacter congregatus</name>
    <dbReference type="NCBI Taxonomy" id="2043170"/>
    <lineage>
        <taxon>Bacteria</taxon>
        <taxon>Pseudomonadati</taxon>
        <taxon>Pseudomonadota</taxon>
        <taxon>Alphaproteobacteria</taxon>
        <taxon>Emcibacterales</taxon>
        <taxon>Emcibacteraceae</taxon>
        <taxon>Paremcibacter</taxon>
    </lineage>
</organism>
<comment type="caution">
    <text evidence="6">The sequence shown here is derived from an EMBL/GenBank/DDBJ whole genome shotgun (WGS) entry which is preliminary data.</text>
</comment>
<evidence type="ECO:0000256" key="4">
    <source>
        <dbReference type="ARBA" id="ARBA00022691"/>
    </source>
</evidence>
<dbReference type="InterPro" id="IPR029063">
    <property type="entry name" value="SAM-dependent_MTases_sf"/>
</dbReference>
<dbReference type="AlphaFoldDB" id="A0A2G4YPL9"/>